<feature type="compositionally biased region" description="Basic and acidic residues" evidence="1">
    <location>
        <begin position="193"/>
        <end position="202"/>
    </location>
</feature>
<proteinExistence type="predicted"/>
<dbReference type="Proteomes" id="UP000094389">
    <property type="component" value="Unassembled WGS sequence"/>
</dbReference>
<dbReference type="RefSeq" id="XP_020070893.1">
    <property type="nucleotide sequence ID" value="XM_020214833.1"/>
</dbReference>
<dbReference type="GeneID" id="30989229"/>
<dbReference type="EMBL" id="KV453929">
    <property type="protein sequence ID" value="ODV73854.1"/>
    <property type="molecule type" value="Genomic_DNA"/>
</dbReference>
<evidence type="ECO:0000313" key="2">
    <source>
        <dbReference type="EMBL" id="ODV73854.1"/>
    </source>
</evidence>
<feature type="compositionally biased region" description="Acidic residues" evidence="1">
    <location>
        <begin position="289"/>
        <end position="311"/>
    </location>
</feature>
<feature type="compositionally biased region" description="Basic and acidic residues" evidence="1">
    <location>
        <begin position="248"/>
        <end position="257"/>
    </location>
</feature>
<evidence type="ECO:0000256" key="1">
    <source>
        <dbReference type="SAM" id="MobiDB-lite"/>
    </source>
</evidence>
<organism evidence="2 3">
    <name type="scientific">Cyberlindnera jadinii (strain ATCC 18201 / CBS 1600 / BCRC 20928 / JCM 3617 / NBRC 0987 / NRRL Y-1542)</name>
    <name type="common">Torula yeast</name>
    <name type="synonym">Candida utilis</name>
    <dbReference type="NCBI Taxonomy" id="983966"/>
    <lineage>
        <taxon>Eukaryota</taxon>
        <taxon>Fungi</taxon>
        <taxon>Dikarya</taxon>
        <taxon>Ascomycota</taxon>
        <taxon>Saccharomycotina</taxon>
        <taxon>Saccharomycetes</taxon>
        <taxon>Phaffomycetales</taxon>
        <taxon>Phaffomycetaceae</taxon>
        <taxon>Cyberlindnera</taxon>
    </lineage>
</organism>
<dbReference type="AlphaFoldDB" id="A0A1E4S2U4"/>
<protein>
    <submittedName>
        <fullName evidence="2">Uncharacterized protein</fullName>
    </submittedName>
</protein>
<feature type="compositionally biased region" description="Basic and acidic residues" evidence="1">
    <location>
        <begin position="9"/>
        <end position="23"/>
    </location>
</feature>
<reference evidence="2 3" key="1">
    <citation type="journal article" date="2016" name="Proc. Natl. Acad. Sci. U.S.A.">
        <title>Comparative genomics of biotechnologically important yeasts.</title>
        <authorList>
            <person name="Riley R."/>
            <person name="Haridas S."/>
            <person name="Wolfe K.H."/>
            <person name="Lopes M.R."/>
            <person name="Hittinger C.T."/>
            <person name="Goeker M."/>
            <person name="Salamov A.A."/>
            <person name="Wisecaver J.H."/>
            <person name="Long T.M."/>
            <person name="Calvey C.H."/>
            <person name="Aerts A.L."/>
            <person name="Barry K.W."/>
            <person name="Choi C."/>
            <person name="Clum A."/>
            <person name="Coughlan A.Y."/>
            <person name="Deshpande S."/>
            <person name="Douglass A.P."/>
            <person name="Hanson S.J."/>
            <person name="Klenk H.-P."/>
            <person name="LaButti K.M."/>
            <person name="Lapidus A."/>
            <person name="Lindquist E.A."/>
            <person name="Lipzen A.M."/>
            <person name="Meier-Kolthoff J.P."/>
            <person name="Ohm R.A."/>
            <person name="Otillar R.P."/>
            <person name="Pangilinan J.L."/>
            <person name="Peng Y."/>
            <person name="Rokas A."/>
            <person name="Rosa C.A."/>
            <person name="Scheuner C."/>
            <person name="Sibirny A.A."/>
            <person name="Slot J.C."/>
            <person name="Stielow J.B."/>
            <person name="Sun H."/>
            <person name="Kurtzman C.P."/>
            <person name="Blackwell M."/>
            <person name="Grigoriev I.V."/>
            <person name="Jeffries T.W."/>
        </authorList>
    </citation>
    <scope>NUCLEOTIDE SEQUENCE [LARGE SCALE GENOMIC DNA]</scope>
    <source>
        <strain evidence="3">ATCC 18201 / CBS 1600 / BCRC 20928 / JCM 3617 / NBRC 0987 / NRRL Y-1542</strain>
    </source>
</reference>
<gene>
    <name evidence="2" type="ORF">CYBJADRAFT_167267</name>
</gene>
<feature type="region of interest" description="Disordered" evidence="1">
    <location>
        <begin position="1"/>
        <end position="23"/>
    </location>
</feature>
<accession>A0A1E4S2U4</accession>
<evidence type="ECO:0000313" key="3">
    <source>
        <dbReference type="Proteomes" id="UP000094389"/>
    </source>
</evidence>
<name>A0A1E4S2U4_CYBJN</name>
<feature type="compositionally biased region" description="Basic and acidic residues" evidence="1">
    <location>
        <begin position="212"/>
        <end position="233"/>
    </location>
</feature>
<sequence length="423" mass="48253">MANISKRRKVEEQKKVRDKEPNYSPKERDLIAIIYIYISRLMNPQRISDIAEHTAKVYNMHAEKKVQQDVIRVRDENKLISKIHRMTTTTKEMTGPNRPPFSSRMMQRAINEFVDKHKASLTNLKRIPEFPLPSGLVVRDQSSEFYGDEEMASWRQVESEIFDSALCVRYMVNNELLSADGDSESAEAVAGNGDEKPVDKLNKKPIGRPSKKSTETLDEKSGTYESADKDNDRPTGSIGENKGNTMKTEPKIKDKQQKKVVSFSLPESSMIDDDHKTINAQKLNTLEEGGIDGEQDANSDDDDDEESDSDSVDAKGTTKVTKVYHIQGHNISTRKLFLTTQDRDGSTAPQTNHSEITRLRQELETLRGEYADDIAATRNYCRKLAKMVEAQNATIEDLQDRVYYLEDKFIYKDEVRKENEEAK</sequence>
<feature type="region of interest" description="Disordered" evidence="1">
    <location>
        <begin position="182"/>
        <end position="316"/>
    </location>
</feature>
<keyword evidence="3" id="KW-1185">Reference proteome</keyword>